<organism evidence="1 2">
    <name type="scientific">Angomonas deanei</name>
    <dbReference type="NCBI Taxonomy" id="59799"/>
    <lineage>
        <taxon>Eukaryota</taxon>
        <taxon>Discoba</taxon>
        <taxon>Euglenozoa</taxon>
        <taxon>Kinetoplastea</taxon>
        <taxon>Metakinetoplastina</taxon>
        <taxon>Trypanosomatida</taxon>
        <taxon>Trypanosomatidae</taxon>
        <taxon>Strigomonadinae</taxon>
        <taxon>Angomonas</taxon>
    </lineage>
</organism>
<dbReference type="VEuPathDB" id="TriTrypDB:ADEAN_000477000"/>
<dbReference type="AlphaFoldDB" id="A0A7G2CGH3"/>
<protein>
    <submittedName>
        <fullName evidence="1">Uncharacterized protein</fullName>
    </submittedName>
</protein>
<keyword evidence="2" id="KW-1185">Reference proteome</keyword>
<dbReference type="Proteomes" id="UP000515908">
    <property type="component" value="Chromosome 08"/>
</dbReference>
<evidence type="ECO:0000313" key="1">
    <source>
        <dbReference type="EMBL" id="CAD2217292.1"/>
    </source>
</evidence>
<gene>
    <name evidence="1" type="ORF">ADEAN_000477000</name>
</gene>
<name>A0A7G2CGH3_9TRYP</name>
<dbReference type="EMBL" id="LR877152">
    <property type="protein sequence ID" value="CAD2217292.1"/>
    <property type="molecule type" value="Genomic_DNA"/>
</dbReference>
<proteinExistence type="predicted"/>
<accession>A0A7G2CGH3</accession>
<evidence type="ECO:0000313" key="2">
    <source>
        <dbReference type="Proteomes" id="UP000515908"/>
    </source>
</evidence>
<reference evidence="1 2" key="1">
    <citation type="submission" date="2020-08" db="EMBL/GenBank/DDBJ databases">
        <authorList>
            <person name="Newling K."/>
            <person name="Davey J."/>
            <person name="Forrester S."/>
        </authorList>
    </citation>
    <scope>NUCLEOTIDE SEQUENCE [LARGE SCALE GENOMIC DNA]</scope>
    <source>
        <strain evidence="2">Crithidia deanei Carvalho (ATCC PRA-265)</strain>
    </source>
</reference>
<sequence>MSCASQLIAKAAELQPRCPHRSPTCAKTIVSCQQISSVYMGACDAQHAYDETNINCDDNYNCVCLSGVLKCTPCGDNDGSGWVGVDFTLLGLCTLIALFF</sequence>